<evidence type="ECO:0000256" key="13">
    <source>
        <dbReference type="ARBA" id="ARBA00023180"/>
    </source>
</evidence>
<dbReference type="FunFam" id="1.10.510.10:FF:000341">
    <property type="entry name" value="Tyrosine-protein kinase receptor"/>
    <property type="match status" value="1"/>
</dbReference>
<feature type="compositionally biased region" description="Basic and acidic residues" evidence="17">
    <location>
        <begin position="2295"/>
        <end position="2325"/>
    </location>
</feature>
<dbReference type="Proteomes" id="UP000504635">
    <property type="component" value="Unplaced"/>
</dbReference>
<dbReference type="SMART" id="SM00219">
    <property type="entry name" value="TyrKc"/>
    <property type="match status" value="1"/>
</dbReference>
<keyword evidence="2 16" id="KW-0597">Phosphoprotein</keyword>
<evidence type="ECO:0000256" key="1">
    <source>
        <dbReference type="ARBA" id="ARBA00004167"/>
    </source>
</evidence>
<feature type="compositionally biased region" description="Acidic residues" evidence="17">
    <location>
        <begin position="2277"/>
        <end position="2286"/>
    </location>
</feature>
<dbReference type="InterPro" id="IPR011009">
    <property type="entry name" value="Kinase-like_dom_sf"/>
</dbReference>
<dbReference type="InterPro" id="IPR011042">
    <property type="entry name" value="6-blade_b-propeller_TolB-like"/>
</dbReference>
<dbReference type="SUPFAM" id="SSF49265">
    <property type="entry name" value="Fibronectin type III"/>
    <property type="match status" value="5"/>
</dbReference>
<dbReference type="GeneID" id="115881382"/>
<dbReference type="InterPro" id="IPR050122">
    <property type="entry name" value="RTK"/>
</dbReference>
<feature type="domain" description="Fibronectin type-III" evidence="20">
    <location>
        <begin position="1708"/>
        <end position="1826"/>
    </location>
</feature>
<dbReference type="KEGG" id="soy:115881382"/>
<keyword evidence="4 16" id="KW-0812">Transmembrane</keyword>
<dbReference type="InterPro" id="IPR001245">
    <property type="entry name" value="Ser-Thr/Tyr_kinase_cat_dom"/>
</dbReference>
<evidence type="ECO:0000256" key="6">
    <source>
        <dbReference type="ARBA" id="ARBA00022741"/>
    </source>
</evidence>
<evidence type="ECO:0000259" key="19">
    <source>
        <dbReference type="PROSITE" id="PS50011"/>
    </source>
</evidence>
<evidence type="ECO:0000256" key="12">
    <source>
        <dbReference type="ARBA" id="ARBA00023170"/>
    </source>
</evidence>
<feature type="region of interest" description="Disordered" evidence="17">
    <location>
        <begin position="2235"/>
        <end position="2264"/>
    </location>
</feature>
<evidence type="ECO:0000256" key="8">
    <source>
        <dbReference type="ARBA" id="ARBA00022840"/>
    </source>
</evidence>
<keyword evidence="21" id="KW-1185">Reference proteome</keyword>
<feature type="domain" description="Fibronectin type-III" evidence="20">
    <location>
        <begin position="998"/>
        <end position="1094"/>
    </location>
</feature>
<dbReference type="InParanoid" id="A0A6J2XUI6"/>
<evidence type="ECO:0000256" key="10">
    <source>
        <dbReference type="ARBA" id="ARBA00023136"/>
    </source>
</evidence>
<evidence type="ECO:0000256" key="11">
    <source>
        <dbReference type="ARBA" id="ARBA00023137"/>
    </source>
</evidence>
<dbReference type="InterPro" id="IPR020635">
    <property type="entry name" value="Tyr_kinase_cat_dom"/>
</dbReference>
<accession>A0A6J2XUI6</accession>
<dbReference type="EC" id="2.7.10.1" evidence="16"/>
<feature type="domain" description="Fibronectin type-III" evidence="20">
    <location>
        <begin position="1503"/>
        <end position="1608"/>
    </location>
</feature>
<comment type="similarity">
    <text evidence="16">Belongs to the protein kinase superfamily. Tyr protein kinase family. Insulin receptor subfamily.</text>
</comment>
<dbReference type="PRINTS" id="PR00109">
    <property type="entry name" value="TYRKINASE"/>
</dbReference>
<dbReference type="PROSITE" id="PS50011">
    <property type="entry name" value="PROTEIN_KINASE_DOM"/>
    <property type="match status" value="1"/>
</dbReference>
<feature type="domain" description="Fibronectin type-III" evidence="20">
    <location>
        <begin position="128"/>
        <end position="224"/>
    </location>
</feature>
<dbReference type="Pfam" id="PF07714">
    <property type="entry name" value="PK_Tyr_Ser-Thr"/>
    <property type="match status" value="1"/>
</dbReference>
<evidence type="ECO:0000256" key="9">
    <source>
        <dbReference type="ARBA" id="ARBA00022989"/>
    </source>
</evidence>
<evidence type="ECO:0000256" key="4">
    <source>
        <dbReference type="ARBA" id="ARBA00022692"/>
    </source>
</evidence>
<sequence length="2333" mass="264914">MGCNDATAKYFAKMREILGSPPAPALLDNSLEATSLKLEWRFPKATGTRLSYHIQWRYEELTASWQYSRNATWDPETSNFLVKELQPYTKYRFRVALNLGHHGHLGEPIFSEPSVVIATLASGPPASPPVHLRAAPVDARTVSVNWEPGPFPHGPLLSYVLQIVDDDNGGPAPLVEVKDVPSTTSFYLYQNLQPERNYTVSVQMRNSYGSGPPATVHVSTPKVKRVAGNPEPVLIFGTQFAIFELEKLLGDGIHLFHSELSIEGIGIHISKQLLFISDVSGTVWRLPIEQETKNKTKILTSDQIDFFPLDLSVDWLNDQLYILGEVAPRKSPPRYIIKRCNLDGTGLTVALAGLTTRPNNMEIDPCNGYLLWSIRESPAAGIYKLDISDISNGIKHEIKPEKILNGSHLGAFVVDYMNFLVLVSNQKLNTIFSVTLDGKIVTNIRKNVIVPKMKHVISLATVNERFYWTDGKSVYYEEYHPGRQLYFNNQMSHLGKTQYKKIFINLPSTQPWPIPRNPPINLQAVFGTTMAKTKWSPPHLLGLQGKAAWQNWSYEISIQNLINGSISTYTTNSTSFSLNDLTENTEYLLRVLAYTKYGKSPWSSEFRGSTLEKDRNPVFLWSGIEGLFKSDSTIENVETLIHKSGMGNIAFTGVSWYQDQLYMVSNNSHVVWYNLTSHKYGRLADMDSVGSIAVDWIGKKLYWSNLKQQLIIRSDLNGSQQEPLSILTLAKEIVIDSVKAYLYWSREYVVECAHLNGEDKMEYDHLEPFSGRQVMGLTLDMDKKLVYWVVRGSDGSHLFEAPMAGYYDGEDITKRKVALLQRGNMQGPFSYFNNRLLWLQDEKNAVVSDLVGKNIAVISGKLIWGLNLVYVVDESLHPWPSNLTAGNINVIPKEIDTGSVKVSGSSDSFNITWSPIKNVNYGVVFYEIQIDGLPRNNSTIITTEPTIRYWRHIPPFTLINVNIRAFTYWATSPQIRAEIYSPPSTPSAPINTRSYVVHKHGPFDLYYSSVSVIFRWDPPLFPNGVLQGYYVSCWYIGEDTRIGQCDDVKTPPNQTEYKAKDLIYNKVYFFQVQAFTEIGTGALSEPISVDAGKEAPLPTLLIASSDSIFIDDMDTNQAHSLLTGINTPKVIACLLREQKVFWINEIRELLMYDFSSGNKIKLFDIKGKPTDLVMDWLERSLYYVEETSEDSGSTIYKIDLNKFENGIVQNEKIFSTSANITKIEISPFTRKIYWIQTMDNQLHKVMFSDLNGYNTEDFFSSSIQDQAKRNTTAEDCNCSTNTNVESTFTIDHSVFQIEPVLIFIDSDSKEVFSSDKSGCQCNVILNGTILSESDPLKKVKFDFDSLYWTNSDDTLYALKPKHSHLLSKPLKSNDILIYGEHTQPYPPQDCLSPLQHLDIKPSIKRMSFDSLTLKMPDVLFNSNCMNTSIATVMYRIRYIKTNNNPGGDFGEVTTFDKEIEVTDLEPYTIYTVKVAASNHYSDEHSIYWSKPLRFRTSPGAPSKPQNISAAVLNPTLVQVNWSPPSQLNGDVIRYEIHWLTEGSLTGVRQKGEQPVSDLRFVDKKMDVLTTLLQKLSPNETYTVWIRAYSETNETSSDSDRVQITTYPEPSEFELTNRTSQSLFLMWEVTPHIYKYSIQYAPITSTNTWIGVKQTDQNDDLVEIAVEDLKPKNQYKFRLALLYDKYPEWYVWPSDSRFTFETLGDRPSPPGTPGIQLSGPNIYKVVWEASLDNGAPIELYKLECLKLITFRNKRSTTTNRTAWFHSAPSIEEEEFTWEQVYNGTDNSWVISDLSDKYRYAFRVYALNSYGWSDPSPESTDFDITEAERLSQKNPINLIFIATFVPIIICLTIVICFSYLTYSKRCGKQKKVEQITTVQRGPDVELATLRELPRRGIHSTNILYVSGAPNNDDITLLPHIRRDQITLSTFLGSGAFGEVYKGIARGVSSDVAEQKVAVKTLKEHASDQEKSEFLQEAQLMSHFKHEHIIQLLGVCLDNDPQFIIMELMEGGDLLTYLRNSRNPLNKTPSLNLLELLKMCLDVTKGCRYLEEMHYVHRDLACRNCLVSCVESENRIVKIGDFGLTRDIYKNDYYRKEGGGLLPVRWMAPESLGDGVFSCQSDVWAFGVLLWEIMTLGQQPYQARCNLEVLHYVKAGGRLGKPTDCPEELYKLMLQCWEHDPEKRPTFKYCLEVLDEAHREHLRNRVTGAHTQYISTVPDVLAGIANAAYFLDENENSSAGMSWKSENDDNDETNREQTPFLSPDGPKEIPKYLELLYEPESDTPLENDGYEVPNHMISPEERANEPANDKEELNSIKQAEEESAKDKSSYVLCGKN</sequence>
<dbReference type="Gene3D" id="1.10.510.10">
    <property type="entry name" value="Transferase(Phosphotransferase) domain 1"/>
    <property type="match status" value="1"/>
</dbReference>
<evidence type="ECO:0000259" key="20">
    <source>
        <dbReference type="PROSITE" id="PS50853"/>
    </source>
</evidence>
<dbReference type="SMART" id="SM00220">
    <property type="entry name" value="S_TKc"/>
    <property type="match status" value="1"/>
</dbReference>
<evidence type="ECO:0000256" key="7">
    <source>
        <dbReference type="ARBA" id="ARBA00022777"/>
    </source>
</evidence>
<keyword evidence="8 15" id="KW-0067">ATP-binding</keyword>
<keyword evidence="12 16" id="KW-0675">Receptor</keyword>
<dbReference type="SMART" id="SM00135">
    <property type="entry name" value="LY"/>
    <property type="match status" value="6"/>
</dbReference>
<feature type="domain" description="Fibronectin type-III" evidence="20">
    <location>
        <begin position="518"/>
        <end position="613"/>
    </location>
</feature>
<protein>
    <recommendedName>
        <fullName evidence="16">Tyrosine-protein kinase receptor</fullName>
        <ecNumber evidence="16">2.7.10.1</ecNumber>
    </recommendedName>
</protein>
<dbReference type="SUPFAM" id="SSF63825">
    <property type="entry name" value="YWTD domain"/>
    <property type="match status" value="3"/>
</dbReference>
<keyword evidence="5" id="KW-0677">Repeat</keyword>
<feature type="domain" description="Fibronectin type-III" evidence="20">
    <location>
        <begin position="1609"/>
        <end position="1704"/>
    </location>
</feature>
<evidence type="ECO:0000256" key="14">
    <source>
        <dbReference type="ARBA" id="ARBA00051243"/>
    </source>
</evidence>
<dbReference type="SUPFAM" id="SSF56112">
    <property type="entry name" value="Protein kinase-like (PK-like)"/>
    <property type="match status" value="1"/>
</dbReference>
<dbReference type="PROSITE" id="PS00239">
    <property type="entry name" value="RECEPTOR_TYR_KIN_II"/>
    <property type="match status" value="1"/>
</dbReference>
<dbReference type="Pfam" id="PF00041">
    <property type="entry name" value="fn3"/>
    <property type="match status" value="5"/>
</dbReference>
<dbReference type="Gene3D" id="2.120.10.30">
    <property type="entry name" value="TolB, C-terminal domain"/>
    <property type="match status" value="3"/>
</dbReference>
<dbReference type="InterPro" id="IPR003961">
    <property type="entry name" value="FN3_dom"/>
</dbReference>
<dbReference type="CDD" id="cd00063">
    <property type="entry name" value="FN3"/>
    <property type="match status" value="8"/>
</dbReference>
<dbReference type="SMART" id="SM00060">
    <property type="entry name" value="FN3"/>
    <property type="match status" value="8"/>
</dbReference>
<dbReference type="FunCoup" id="A0A6J2XUI6">
    <property type="interactions" value="73"/>
</dbReference>
<gene>
    <name evidence="22" type="primary">LOC115881382</name>
</gene>
<dbReference type="GO" id="GO:0032006">
    <property type="term" value="P:regulation of TOR signaling"/>
    <property type="evidence" value="ECO:0007669"/>
    <property type="project" value="TreeGrafter"/>
</dbReference>
<feature type="transmembrane region" description="Helical" evidence="18">
    <location>
        <begin position="1836"/>
        <end position="1860"/>
    </location>
</feature>
<evidence type="ECO:0000256" key="2">
    <source>
        <dbReference type="ARBA" id="ARBA00022553"/>
    </source>
</evidence>
<dbReference type="InterPro" id="IPR000719">
    <property type="entry name" value="Prot_kinase_dom"/>
</dbReference>
<feature type="domain" description="Fibronectin type-III" evidence="20">
    <location>
        <begin position="20"/>
        <end position="125"/>
    </location>
</feature>
<keyword evidence="9 18" id="KW-1133">Transmembrane helix</keyword>
<feature type="binding site" evidence="15">
    <location>
        <position position="1957"/>
    </location>
    <ligand>
        <name>ATP</name>
        <dbReference type="ChEBI" id="CHEBI:30616"/>
    </ligand>
</feature>
<dbReference type="InterPro" id="IPR017441">
    <property type="entry name" value="Protein_kinase_ATP_BS"/>
</dbReference>
<evidence type="ECO:0000256" key="3">
    <source>
        <dbReference type="ARBA" id="ARBA00022679"/>
    </source>
</evidence>
<dbReference type="Gene3D" id="2.60.40.10">
    <property type="entry name" value="Immunoglobulins"/>
    <property type="match status" value="8"/>
</dbReference>
<keyword evidence="10 18" id="KW-0472">Membrane</keyword>
<keyword evidence="13" id="KW-0325">Glycoprotein</keyword>
<evidence type="ECO:0000256" key="5">
    <source>
        <dbReference type="ARBA" id="ARBA00022737"/>
    </source>
</evidence>
<dbReference type="GO" id="GO:0043235">
    <property type="term" value="C:receptor complex"/>
    <property type="evidence" value="ECO:0007669"/>
    <property type="project" value="TreeGrafter"/>
</dbReference>
<name>A0A6J2XUI6_SITOR</name>
<dbReference type="PANTHER" id="PTHR24416">
    <property type="entry name" value="TYROSINE-PROTEIN KINASE RECEPTOR"/>
    <property type="match status" value="1"/>
</dbReference>
<dbReference type="PROSITE" id="PS00109">
    <property type="entry name" value="PROTEIN_KINASE_TYR"/>
    <property type="match status" value="1"/>
</dbReference>
<dbReference type="PANTHER" id="PTHR24416:SF527">
    <property type="entry name" value="PROTO-ONCOGENE TYROSINE-PROTEIN KINASE ROS"/>
    <property type="match status" value="1"/>
</dbReference>
<dbReference type="PROSITE" id="PS50853">
    <property type="entry name" value="FN3"/>
    <property type="match status" value="8"/>
</dbReference>
<organism evidence="21 22">
    <name type="scientific">Sitophilus oryzae</name>
    <name type="common">Rice weevil</name>
    <name type="synonym">Curculio oryzae</name>
    <dbReference type="NCBI Taxonomy" id="7048"/>
    <lineage>
        <taxon>Eukaryota</taxon>
        <taxon>Metazoa</taxon>
        <taxon>Ecdysozoa</taxon>
        <taxon>Arthropoda</taxon>
        <taxon>Hexapoda</taxon>
        <taxon>Insecta</taxon>
        <taxon>Pterygota</taxon>
        <taxon>Neoptera</taxon>
        <taxon>Endopterygota</taxon>
        <taxon>Coleoptera</taxon>
        <taxon>Polyphaga</taxon>
        <taxon>Cucujiformia</taxon>
        <taxon>Curculionidae</taxon>
        <taxon>Dryophthorinae</taxon>
        <taxon>Sitophilus</taxon>
    </lineage>
</organism>
<proteinExistence type="inferred from homology"/>
<dbReference type="GO" id="GO:0004714">
    <property type="term" value="F:transmembrane receptor protein tyrosine kinase activity"/>
    <property type="evidence" value="ECO:0007669"/>
    <property type="project" value="UniProtKB-EC"/>
</dbReference>
<evidence type="ECO:0000313" key="21">
    <source>
        <dbReference type="Proteomes" id="UP000504635"/>
    </source>
</evidence>
<feature type="region of interest" description="Disordered" evidence="17">
    <location>
        <begin position="2277"/>
        <end position="2333"/>
    </location>
</feature>
<evidence type="ECO:0000313" key="22">
    <source>
        <dbReference type="RefSeq" id="XP_030754696.1"/>
    </source>
</evidence>
<dbReference type="Gene3D" id="3.30.200.20">
    <property type="entry name" value="Phosphorylase Kinase, domain 1"/>
    <property type="match status" value="1"/>
</dbReference>
<feature type="domain" description="Protein kinase" evidence="19">
    <location>
        <begin position="1923"/>
        <end position="2199"/>
    </location>
</feature>
<comment type="subcellular location">
    <subcellularLocation>
        <location evidence="1">Membrane</location>
        <topology evidence="1">Single-pass membrane protein</topology>
    </subcellularLocation>
</comment>
<keyword evidence="6 15" id="KW-0547">Nucleotide-binding</keyword>
<dbReference type="InterPro" id="IPR036116">
    <property type="entry name" value="FN3_sf"/>
</dbReference>
<dbReference type="InterPro" id="IPR002011">
    <property type="entry name" value="Tyr_kinase_rcpt_2_CS"/>
</dbReference>
<keyword evidence="3" id="KW-0808">Transferase</keyword>
<evidence type="ECO:0000256" key="18">
    <source>
        <dbReference type="SAM" id="Phobius"/>
    </source>
</evidence>
<dbReference type="RefSeq" id="XP_030754696.1">
    <property type="nucleotide sequence ID" value="XM_030898836.1"/>
</dbReference>
<feature type="domain" description="Fibronectin type-III" evidence="20">
    <location>
        <begin position="1397"/>
        <end position="1499"/>
    </location>
</feature>
<dbReference type="InterPro" id="IPR008266">
    <property type="entry name" value="Tyr_kinase_AS"/>
</dbReference>
<keyword evidence="11" id="KW-0829">Tyrosine-protein kinase</keyword>
<reference evidence="22" key="1">
    <citation type="submission" date="2025-08" db="UniProtKB">
        <authorList>
            <consortium name="RefSeq"/>
        </authorList>
    </citation>
    <scope>IDENTIFICATION</scope>
    <source>
        <tissue evidence="22">Gonads</tissue>
    </source>
</reference>
<keyword evidence="7" id="KW-0418">Kinase</keyword>
<dbReference type="InterPro" id="IPR013783">
    <property type="entry name" value="Ig-like_fold"/>
</dbReference>
<comment type="catalytic activity">
    <reaction evidence="14 16">
        <text>L-tyrosyl-[protein] + ATP = O-phospho-L-tyrosyl-[protein] + ADP + H(+)</text>
        <dbReference type="Rhea" id="RHEA:10596"/>
        <dbReference type="Rhea" id="RHEA-COMP:10136"/>
        <dbReference type="Rhea" id="RHEA-COMP:20101"/>
        <dbReference type="ChEBI" id="CHEBI:15378"/>
        <dbReference type="ChEBI" id="CHEBI:30616"/>
        <dbReference type="ChEBI" id="CHEBI:46858"/>
        <dbReference type="ChEBI" id="CHEBI:61978"/>
        <dbReference type="ChEBI" id="CHEBI:456216"/>
        <dbReference type="EC" id="2.7.10.1"/>
    </reaction>
</comment>
<evidence type="ECO:0000256" key="16">
    <source>
        <dbReference type="RuleBase" id="RU000312"/>
    </source>
</evidence>
<dbReference type="GO" id="GO:0005524">
    <property type="term" value="F:ATP binding"/>
    <property type="evidence" value="ECO:0007669"/>
    <property type="project" value="UniProtKB-UniRule"/>
</dbReference>
<evidence type="ECO:0000256" key="17">
    <source>
        <dbReference type="SAM" id="MobiDB-lite"/>
    </source>
</evidence>
<dbReference type="PROSITE" id="PS00107">
    <property type="entry name" value="PROTEIN_KINASE_ATP"/>
    <property type="match status" value="1"/>
</dbReference>
<dbReference type="OrthoDB" id="65481at2759"/>
<evidence type="ECO:0000256" key="15">
    <source>
        <dbReference type="PROSITE-ProRule" id="PRU10141"/>
    </source>
</evidence>
<dbReference type="GO" id="GO:0007169">
    <property type="term" value="P:cell surface receptor protein tyrosine kinase signaling pathway"/>
    <property type="evidence" value="ECO:0007669"/>
    <property type="project" value="InterPro"/>
</dbReference>
<dbReference type="InterPro" id="IPR000033">
    <property type="entry name" value="LDLR_classB_rpt"/>
</dbReference>
<dbReference type="GO" id="GO:0005886">
    <property type="term" value="C:plasma membrane"/>
    <property type="evidence" value="ECO:0007669"/>
    <property type="project" value="TreeGrafter"/>
</dbReference>